<proteinExistence type="predicted"/>
<feature type="compositionally biased region" description="Low complexity" evidence="4">
    <location>
        <begin position="230"/>
        <end position="247"/>
    </location>
</feature>
<keyword evidence="1" id="KW-0732">Signal</keyword>
<evidence type="ECO:0000256" key="3">
    <source>
        <dbReference type="ARBA" id="ARBA00023180"/>
    </source>
</evidence>
<evidence type="ECO:0000313" key="6">
    <source>
        <dbReference type="EMBL" id="CEM37319.1"/>
    </source>
</evidence>
<evidence type="ECO:0000256" key="1">
    <source>
        <dbReference type="ARBA" id="ARBA00022729"/>
    </source>
</evidence>
<dbReference type="SMART" id="SM00327">
    <property type="entry name" value="VWA"/>
    <property type="match status" value="1"/>
</dbReference>
<dbReference type="Gene3D" id="2.20.100.10">
    <property type="entry name" value="Thrombospondin type-1 (TSP1) repeat"/>
    <property type="match status" value="2"/>
</dbReference>
<reference evidence="6" key="1">
    <citation type="submission" date="2014-11" db="EMBL/GenBank/DDBJ databases">
        <authorList>
            <person name="Otto D Thomas"/>
            <person name="Naeem Raeece"/>
        </authorList>
    </citation>
    <scope>NUCLEOTIDE SEQUENCE</scope>
</reference>
<dbReference type="Pfam" id="PF00092">
    <property type="entry name" value="VWA"/>
    <property type="match status" value="1"/>
</dbReference>
<keyword evidence="3" id="KW-0325">Glycoprotein</keyword>
<feature type="domain" description="VWFA" evidence="5">
    <location>
        <begin position="716"/>
        <end position="898"/>
    </location>
</feature>
<protein>
    <recommendedName>
        <fullName evidence="5">VWFA domain-containing protein</fullName>
    </recommendedName>
</protein>
<dbReference type="VEuPathDB" id="CryptoDB:Cvel_24264"/>
<dbReference type="Gene3D" id="3.40.50.410">
    <property type="entry name" value="von Willebrand factor, type A domain"/>
    <property type="match status" value="1"/>
</dbReference>
<dbReference type="PROSITE" id="PS50234">
    <property type="entry name" value="VWFA"/>
    <property type="match status" value="1"/>
</dbReference>
<dbReference type="PANTHER" id="PTHR24020">
    <property type="entry name" value="COLLAGEN ALPHA"/>
    <property type="match status" value="1"/>
</dbReference>
<dbReference type="SUPFAM" id="SSF53300">
    <property type="entry name" value="vWA-like"/>
    <property type="match status" value="1"/>
</dbReference>
<dbReference type="Pfam" id="PF19028">
    <property type="entry name" value="TSP1_spondin"/>
    <property type="match status" value="1"/>
</dbReference>
<dbReference type="InterPro" id="IPR036465">
    <property type="entry name" value="vWFA_dom_sf"/>
</dbReference>
<accession>A0A0G4H1S6</accession>
<dbReference type="AlphaFoldDB" id="A0A0G4H1S6"/>
<evidence type="ECO:0000259" key="5">
    <source>
        <dbReference type="PROSITE" id="PS50234"/>
    </source>
</evidence>
<dbReference type="InterPro" id="IPR002035">
    <property type="entry name" value="VWF_A"/>
</dbReference>
<organism evidence="6">
    <name type="scientific">Chromera velia CCMP2878</name>
    <dbReference type="NCBI Taxonomy" id="1169474"/>
    <lineage>
        <taxon>Eukaryota</taxon>
        <taxon>Sar</taxon>
        <taxon>Alveolata</taxon>
        <taxon>Colpodellida</taxon>
        <taxon>Chromeraceae</taxon>
        <taxon>Chromera</taxon>
    </lineage>
</organism>
<dbReference type="SUPFAM" id="SSF82895">
    <property type="entry name" value="TSP-1 type 1 repeat"/>
    <property type="match status" value="2"/>
</dbReference>
<dbReference type="PhylomeDB" id="A0A0G4H1S6"/>
<keyword evidence="2" id="KW-1015">Disulfide bond</keyword>
<feature type="compositionally biased region" description="Polar residues" evidence="4">
    <location>
        <begin position="213"/>
        <end position="229"/>
    </location>
</feature>
<dbReference type="EMBL" id="CDMZ01001767">
    <property type="protein sequence ID" value="CEM37319.1"/>
    <property type="molecule type" value="Genomic_DNA"/>
</dbReference>
<dbReference type="PROSITE" id="PS50092">
    <property type="entry name" value="TSP1"/>
    <property type="match status" value="3"/>
</dbReference>
<evidence type="ECO:0000256" key="2">
    <source>
        <dbReference type="ARBA" id="ARBA00023157"/>
    </source>
</evidence>
<name>A0A0G4H1S6_9ALVE</name>
<dbReference type="FunFam" id="2.20.100.10:FF:000134">
    <property type="entry name" value="Uncharacterized protein"/>
    <property type="match status" value="1"/>
</dbReference>
<feature type="region of interest" description="Disordered" evidence="4">
    <location>
        <begin position="213"/>
        <end position="247"/>
    </location>
</feature>
<dbReference type="InterPro" id="IPR000884">
    <property type="entry name" value="TSP1_rpt"/>
</dbReference>
<sequence length="932" mass="102562">MKNLPAVWASVGASVVSGALFRKDLRRLNVPDFHVKHSDMKTLKEIASQLSTEDAVQAIGSVDLPDEVRAFLQGRNEDLKTDASYDAAKIIQKLNAVFEQAQTEMDWTYIDCQSDLRAKQQALESFDLDMAQANAMLEDAVAEQVQWRAEHAASESVVEKIKGEMEGFGKQCELAASQSEALIKMISHDYDVIQDVIKGHPCTPKTIFLQQQTEAEGDTNQRTNPQTTPSLRRSSPSNSPFSFLETSASTSSTARAAQVLLDKYRRMGIEALRGGDVTKPYYRLSSDEESELEASKGLVLLRCSFKSGLSFLTFREPSLAKAMVQMSNKKFRALQDELESLIEAGSSTEVQTEIGKEESFSSKTTATTTVAVKDPAAADKEARDLAKKIRNAQIAGEDVDAEAECDFAGSALCPEFFESLSDLGGDVDTELQNEIAFRDSNQITCDETQQRMQLDLGGWETHVTYCSKHAAALAGRIEELKEIVRNIGEAAKELLSQFNGKQEYCSEAMEEKKSAMCGAIRVKTELMRMNSIPNEIWDCEMSPFEESECSASCGGGTRRWKRDIVLNPSPTYGTKCGASSYDFACNTQECPTHCRTSPWSPWTHCSAECGLGMHYRVRSVDQYPLNGGQSCPSLQDADECDAGICDAPCELTGWTEWSRCSSFCGGGKKTREKYVKKEAIGEGTCPGERSPLRYEEIPCNTAACFPGIPVCNKMIDLVIVVDSSGSIGKKNWPTIVKGVTRIVHQVNLAHVQVGAVIFSHTTETYSVLTSDAAEIGKKFPGNMEDRWMGSVTNTHEALAHAEKLLIEGGRAHEGAEQVVVVLTDGFPCCRRNSRRLTRRKAKDLVNSGIRLIMVPVGNANKRFIREMNRLGSPDSVLPVPKFSDFTKDAVIADIVEHMCDTIVMKPETYKANVVIKDDQLGVVVSTHSSQTT</sequence>
<dbReference type="InterPro" id="IPR036383">
    <property type="entry name" value="TSP1_rpt_sf"/>
</dbReference>
<dbReference type="SMART" id="SM00209">
    <property type="entry name" value="TSP1"/>
    <property type="match status" value="3"/>
</dbReference>
<dbReference type="Pfam" id="PF00090">
    <property type="entry name" value="TSP_1"/>
    <property type="match status" value="2"/>
</dbReference>
<dbReference type="InterPro" id="IPR050525">
    <property type="entry name" value="ECM_Assembly_Org"/>
</dbReference>
<dbReference type="InterPro" id="IPR044004">
    <property type="entry name" value="TSP1_spondin_dom"/>
</dbReference>
<gene>
    <name evidence="6" type="ORF">Cvel_24264</name>
</gene>
<evidence type="ECO:0000256" key="4">
    <source>
        <dbReference type="SAM" id="MobiDB-lite"/>
    </source>
</evidence>
<dbReference type="CDD" id="cd01450">
    <property type="entry name" value="vWFA_subfamily_ECM"/>
    <property type="match status" value="1"/>
</dbReference>